<reference evidence="1 2" key="1">
    <citation type="submission" date="2020-07" db="EMBL/GenBank/DDBJ databases">
        <title>Pseudogemmobacter sp. nov., isolated from poultry manure in Taiwan.</title>
        <authorList>
            <person name="Lin S.-Y."/>
            <person name="Tang Y.-S."/>
            <person name="Young C.-C."/>
        </authorList>
    </citation>
    <scope>NUCLEOTIDE SEQUENCE [LARGE SCALE GENOMIC DNA]</scope>
    <source>
        <strain evidence="1 2">CC-YST710</strain>
    </source>
</reference>
<dbReference type="RefSeq" id="WP_226937266.1">
    <property type="nucleotide sequence ID" value="NZ_JACDXX010000020.1"/>
</dbReference>
<evidence type="ECO:0000313" key="1">
    <source>
        <dbReference type="EMBL" id="MCB5411815.1"/>
    </source>
</evidence>
<evidence type="ECO:0000313" key="2">
    <source>
        <dbReference type="Proteomes" id="UP001198571"/>
    </source>
</evidence>
<protein>
    <submittedName>
        <fullName evidence="1">Uncharacterized protein</fullName>
    </submittedName>
</protein>
<accession>A0ABS8CSR0</accession>
<proteinExistence type="predicted"/>
<dbReference type="Proteomes" id="UP001198571">
    <property type="component" value="Unassembled WGS sequence"/>
</dbReference>
<gene>
    <name evidence="1" type="ORF">H0485_17615</name>
</gene>
<comment type="caution">
    <text evidence="1">The sequence shown here is derived from an EMBL/GenBank/DDBJ whole genome shotgun (WGS) entry which is preliminary data.</text>
</comment>
<dbReference type="EMBL" id="JACDXX010000020">
    <property type="protein sequence ID" value="MCB5411815.1"/>
    <property type="molecule type" value="Genomic_DNA"/>
</dbReference>
<sequence length="125" mass="14186">MIRRPSTSAQLYAWHRSALINPDLPRQDGLPECGWYKTRLIRGGPWVPVEISIQREIDPETGELTGPERMACEVDGVRREPASIWSHLTPITRAEFLALTERREAIPAMAATMARLDLTERAIRP</sequence>
<keyword evidence="2" id="KW-1185">Reference proteome</keyword>
<organism evidence="1 2">
    <name type="scientific">Pseudogemmobacter faecipullorum</name>
    <dbReference type="NCBI Taxonomy" id="2755041"/>
    <lineage>
        <taxon>Bacteria</taxon>
        <taxon>Pseudomonadati</taxon>
        <taxon>Pseudomonadota</taxon>
        <taxon>Alphaproteobacteria</taxon>
        <taxon>Rhodobacterales</taxon>
        <taxon>Paracoccaceae</taxon>
        <taxon>Pseudogemmobacter</taxon>
    </lineage>
</organism>
<name>A0ABS8CSR0_9RHOB</name>